<dbReference type="SUPFAM" id="SSF52172">
    <property type="entry name" value="CheY-like"/>
    <property type="match status" value="1"/>
</dbReference>
<evidence type="ECO:0000259" key="4">
    <source>
        <dbReference type="PROSITE" id="PS50110"/>
    </source>
</evidence>
<feature type="modified residue" description="4-aspartylphosphate" evidence="2">
    <location>
        <position position="54"/>
    </location>
</feature>
<dbReference type="InterPro" id="IPR011006">
    <property type="entry name" value="CheY-like_superfamily"/>
</dbReference>
<dbReference type="EMBL" id="FQUU01000001">
    <property type="protein sequence ID" value="SHE34598.1"/>
    <property type="molecule type" value="Genomic_DNA"/>
</dbReference>
<dbReference type="RefSeq" id="WP_072833364.1">
    <property type="nucleotide sequence ID" value="NZ_FQUU01000001.1"/>
</dbReference>
<dbReference type="OrthoDB" id="9790442at2"/>
<dbReference type="GO" id="GO:0006355">
    <property type="term" value="P:regulation of DNA-templated transcription"/>
    <property type="evidence" value="ECO:0007669"/>
    <property type="project" value="InterPro"/>
</dbReference>
<dbReference type="PROSITE" id="PS50110">
    <property type="entry name" value="RESPONSE_REGULATORY"/>
    <property type="match status" value="1"/>
</dbReference>
<dbReference type="Pfam" id="PF00072">
    <property type="entry name" value="Response_reg"/>
    <property type="match status" value="1"/>
</dbReference>
<evidence type="ECO:0000256" key="1">
    <source>
        <dbReference type="ARBA" id="ARBA00023125"/>
    </source>
</evidence>
<dbReference type="SMART" id="SM00448">
    <property type="entry name" value="REC"/>
    <property type="match status" value="1"/>
</dbReference>
<gene>
    <name evidence="6" type="ORF">SAMN02745131_00200</name>
</gene>
<dbReference type="CDD" id="cd17620">
    <property type="entry name" value="REC_OmpR_KdpE-like"/>
    <property type="match status" value="1"/>
</dbReference>
<dbReference type="InterPro" id="IPR001789">
    <property type="entry name" value="Sig_transdc_resp-reg_receiver"/>
</dbReference>
<dbReference type="Gene3D" id="1.10.10.10">
    <property type="entry name" value="Winged helix-like DNA-binding domain superfamily/Winged helix DNA-binding domain"/>
    <property type="match status" value="1"/>
</dbReference>
<dbReference type="PANTHER" id="PTHR48111">
    <property type="entry name" value="REGULATOR OF RPOS"/>
    <property type="match status" value="1"/>
</dbReference>
<keyword evidence="1 3" id="KW-0238">DNA-binding</keyword>
<feature type="DNA-binding region" description="OmpR/PhoB-type" evidence="3">
    <location>
        <begin position="127"/>
        <end position="226"/>
    </location>
</feature>
<dbReference type="Gene3D" id="3.40.50.2300">
    <property type="match status" value="1"/>
</dbReference>
<dbReference type="GO" id="GO:0005829">
    <property type="term" value="C:cytosol"/>
    <property type="evidence" value="ECO:0007669"/>
    <property type="project" value="TreeGrafter"/>
</dbReference>
<dbReference type="Gene3D" id="6.10.250.690">
    <property type="match status" value="1"/>
</dbReference>
<evidence type="ECO:0000256" key="3">
    <source>
        <dbReference type="PROSITE-ProRule" id="PRU01091"/>
    </source>
</evidence>
<dbReference type="PANTHER" id="PTHR48111:SF50">
    <property type="entry name" value="KDP OPERON TRANSCRIPTIONAL REGULATORY PROTEIN KDPE"/>
    <property type="match status" value="1"/>
</dbReference>
<dbReference type="InterPro" id="IPR039420">
    <property type="entry name" value="WalR-like"/>
</dbReference>
<evidence type="ECO:0000313" key="7">
    <source>
        <dbReference type="Proteomes" id="UP000184048"/>
    </source>
</evidence>
<dbReference type="GO" id="GO:0032993">
    <property type="term" value="C:protein-DNA complex"/>
    <property type="evidence" value="ECO:0007669"/>
    <property type="project" value="TreeGrafter"/>
</dbReference>
<dbReference type="STRING" id="1121884.SAMN02745131_00200"/>
<sequence>MNRQEILVIDDEPQIRKLLEITLQTNNYVVRQASNAKEGLIMAGNHPPELILLDLGLPDESGHSVLQKLRKWYTNPVIILSVQKNEEDIIRALDNGANDYLSKPFRAGELLARIRSALRSSSMDEGESLIDFTDIKIDLTNRMVKKKGEVLKLTNTEYSLLALLMRNEGKVLTHQFLLRAIWGPGYIHQSQYLRVFVAQLRKKIEDDPNRPVYLLTESGVGYRFVGSANKTVS</sequence>
<dbReference type="SMART" id="SM00862">
    <property type="entry name" value="Trans_reg_C"/>
    <property type="match status" value="1"/>
</dbReference>
<feature type="domain" description="OmpR/PhoB-type" evidence="5">
    <location>
        <begin position="127"/>
        <end position="226"/>
    </location>
</feature>
<dbReference type="AlphaFoldDB" id="A0A1M4SQY0"/>
<evidence type="ECO:0000313" key="6">
    <source>
        <dbReference type="EMBL" id="SHE34598.1"/>
    </source>
</evidence>
<feature type="domain" description="Response regulatory" evidence="4">
    <location>
        <begin position="5"/>
        <end position="118"/>
    </location>
</feature>
<dbReference type="InterPro" id="IPR036388">
    <property type="entry name" value="WH-like_DNA-bd_sf"/>
</dbReference>
<dbReference type="PROSITE" id="PS51755">
    <property type="entry name" value="OMPR_PHOB"/>
    <property type="match status" value="1"/>
</dbReference>
<name>A0A1M4SQY0_9BACT</name>
<dbReference type="GO" id="GO:0000156">
    <property type="term" value="F:phosphorelay response regulator activity"/>
    <property type="evidence" value="ECO:0007669"/>
    <property type="project" value="TreeGrafter"/>
</dbReference>
<accession>A0A1M4SQY0</accession>
<evidence type="ECO:0000256" key="2">
    <source>
        <dbReference type="PROSITE-ProRule" id="PRU00169"/>
    </source>
</evidence>
<dbReference type="Proteomes" id="UP000184048">
    <property type="component" value="Unassembled WGS sequence"/>
</dbReference>
<dbReference type="InterPro" id="IPR001867">
    <property type="entry name" value="OmpR/PhoB-type_DNA-bd"/>
</dbReference>
<organism evidence="6 7">
    <name type="scientific">Flavisolibacter ginsengisoli DSM 18119</name>
    <dbReference type="NCBI Taxonomy" id="1121884"/>
    <lineage>
        <taxon>Bacteria</taxon>
        <taxon>Pseudomonadati</taxon>
        <taxon>Bacteroidota</taxon>
        <taxon>Chitinophagia</taxon>
        <taxon>Chitinophagales</taxon>
        <taxon>Chitinophagaceae</taxon>
        <taxon>Flavisolibacter</taxon>
    </lineage>
</organism>
<keyword evidence="2" id="KW-0597">Phosphoprotein</keyword>
<evidence type="ECO:0000259" key="5">
    <source>
        <dbReference type="PROSITE" id="PS51755"/>
    </source>
</evidence>
<proteinExistence type="predicted"/>
<dbReference type="GO" id="GO:0000976">
    <property type="term" value="F:transcription cis-regulatory region binding"/>
    <property type="evidence" value="ECO:0007669"/>
    <property type="project" value="TreeGrafter"/>
</dbReference>
<reference evidence="6 7" key="1">
    <citation type="submission" date="2016-11" db="EMBL/GenBank/DDBJ databases">
        <authorList>
            <person name="Jaros S."/>
            <person name="Januszkiewicz K."/>
            <person name="Wedrychowicz H."/>
        </authorList>
    </citation>
    <scope>NUCLEOTIDE SEQUENCE [LARGE SCALE GENOMIC DNA]</scope>
    <source>
        <strain evidence="6 7">DSM 18119</strain>
    </source>
</reference>
<dbReference type="Pfam" id="PF00486">
    <property type="entry name" value="Trans_reg_C"/>
    <property type="match status" value="1"/>
</dbReference>
<dbReference type="CDD" id="cd00383">
    <property type="entry name" value="trans_reg_C"/>
    <property type="match status" value="1"/>
</dbReference>
<protein>
    <submittedName>
        <fullName evidence="6">Two-component system, OmpR family, KDP operon response regulator KdpE</fullName>
    </submittedName>
</protein>
<keyword evidence="7" id="KW-1185">Reference proteome</keyword>